<dbReference type="EMBL" id="JBIAXI010000026">
    <property type="protein sequence ID" value="MFF4777839.1"/>
    <property type="molecule type" value="Genomic_DNA"/>
</dbReference>
<reference evidence="2 3" key="1">
    <citation type="submission" date="2024-10" db="EMBL/GenBank/DDBJ databases">
        <title>The Natural Products Discovery Center: Release of the First 8490 Sequenced Strains for Exploring Actinobacteria Biosynthetic Diversity.</title>
        <authorList>
            <person name="Kalkreuter E."/>
            <person name="Kautsar S.A."/>
            <person name="Yang D."/>
            <person name="Bader C.D."/>
            <person name="Teijaro C.N."/>
            <person name="Fluegel L."/>
            <person name="Davis C.M."/>
            <person name="Simpson J.R."/>
            <person name="Lauterbach L."/>
            <person name="Steele A.D."/>
            <person name="Gui C."/>
            <person name="Meng S."/>
            <person name="Li G."/>
            <person name="Viehrig K."/>
            <person name="Ye F."/>
            <person name="Su P."/>
            <person name="Kiefer A.F."/>
            <person name="Nichols A."/>
            <person name="Cepeda A.J."/>
            <person name="Yan W."/>
            <person name="Fan B."/>
            <person name="Jiang Y."/>
            <person name="Adhikari A."/>
            <person name="Zheng C.-J."/>
            <person name="Schuster L."/>
            <person name="Cowan T.M."/>
            <person name="Smanski M.J."/>
            <person name="Chevrette M.G."/>
            <person name="De Carvalho L.P.S."/>
            <person name="Shen B."/>
        </authorList>
    </citation>
    <scope>NUCLEOTIDE SEQUENCE [LARGE SCALE GENOMIC DNA]</scope>
    <source>
        <strain evidence="2 3">NPDC001281</strain>
    </source>
</reference>
<feature type="region of interest" description="Disordered" evidence="1">
    <location>
        <begin position="116"/>
        <end position="144"/>
    </location>
</feature>
<organism evidence="2 3">
    <name type="scientific">Microtetraspora fusca</name>
    <dbReference type="NCBI Taxonomy" id="1997"/>
    <lineage>
        <taxon>Bacteria</taxon>
        <taxon>Bacillati</taxon>
        <taxon>Actinomycetota</taxon>
        <taxon>Actinomycetes</taxon>
        <taxon>Streptosporangiales</taxon>
        <taxon>Streptosporangiaceae</taxon>
        <taxon>Microtetraspora</taxon>
    </lineage>
</organism>
<dbReference type="Proteomes" id="UP001602119">
    <property type="component" value="Unassembled WGS sequence"/>
</dbReference>
<evidence type="ECO:0000313" key="2">
    <source>
        <dbReference type="EMBL" id="MFF4777839.1"/>
    </source>
</evidence>
<proteinExistence type="predicted"/>
<comment type="caution">
    <text evidence="2">The sequence shown here is derived from an EMBL/GenBank/DDBJ whole genome shotgun (WGS) entry which is preliminary data.</text>
</comment>
<sequence>MAEPFLPSGLIVSGSAKMVIMSVNRREESLNELAEAIRRVDIPDAPAIVRASVEPYLDADGEQALKAMIVLAAPEEGGWSAEFTHALRRQVNRLAAERQINEHVYVTLFTEEEFAAREHTDEPLEDGSTSAIDQALGQDRQDRS</sequence>
<protein>
    <submittedName>
        <fullName evidence="2">Uncharacterized protein</fullName>
    </submittedName>
</protein>
<keyword evidence="3" id="KW-1185">Reference proteome</keyword>
<evidence type="ECO:0000313" key="3">
    <source>
        <dbReference type="Proteomes" id="UP001602119"/>
    </source>
</evidence>
<accession>A0ABW6VEQ0</accession>
<evidence type="ECO:0000256" key="1">
    <source>
        <dbReference type="SAM" id="MobiDB-lite"/>
    </source>
</evidence>
<gene>
    <name evidence="2" type="ORF">ACFY05_33940</name>
</gene>
<name>A0ABW6VEQ0_MICFU</name>
<dbReference type="RefSeq" id="WP_066947204.1">
    <property type="nucleotide sequence ID" value="NZ_BBYK01000065.1"/>
</dbReference>